<dbReference type="InterPro" id="IPR003615">
    <property type="entry name" value="HNH_nuc"/>
</dbReference>
<sequence length="154" mass="17403">MIEWRATVDPRYEVSSDGRVRRKAYELKGGNASGYRQVALGRGHLTYVHQLVAEAFLGPRPEGNDVNHKNGIKDDNRRENLEYLSRRDNMRHAFANGLVPSLDRSREKNGRAKLTNADVVSIRDSSDSNVSLARRFGVCPASISHVRNNRTWVS</sequence>
<dbReference type="EMBL" id="LAZR01012120">
    <property type="protein sequence ID" value="KKM39502.1"/>
    <property type="molecule type" value="Genomic_DNA"/>
</dbReference>
<protein>
    <recommendedName>
        <fullName evidence="1">HNH nuclease domain-containing protein</fullName>
    </recommendedName>
</protein>
<feature type="domain" description="HNH nuclease" evidence="1">
    <location>
        <begin position="47"/>
        <end position="91"/>
    </location>
</feature>
<comment type="caution">
    <text evidence="2">The sequence shown here is derived from an EMBL/GenBank/DDBJ whole genome shotgun (WGS) entry which is preliminary data.</text>
</comment>
<dbReference type="InterPro" id="IPR044925">
    <property type="entry name" value="His-Me_finger_sf"/>
</dbReference>
<dbReference type="AlphaFoldDB" id="A0A0F9ILF9"/>
<gene>
    <name evidence="2" type="ORF">LCGC14_1564490</name>
</gene>
<dbReference type="SUPFAM" id="SSF54060">
    <property type="entry name" value="His-Me finger endonucleases"/>
    <property type="match status" value="1"/>
</dbReference>
<dbReference type="Pfam" id="PF13392">
    <property type="entry name" value="HNH_3"/>
    <property type="match status" value="1"/>
</dbReference>
<organism evidence="2">
    <name type="scientific">marine sediment metagenome</name>
    <dbReference type="NCBI Taxonomy" id="412755"/>
    <lineage>
        <taxon>unclassified sequences</taxon>
        <taxon>metagenomes</taxon>
        <taxon>ecological metagenomes</taxon>
    </lineage>
</organism>
<dbReference type="Gene3D" id="3.90.75.20">
    <property type="match status" value="1"/>
</dbReference>
<name>A0A0F9ILF9_9ZZZZ</name>
<reference evidence="2" key="1">
    <citation type="journal article" date="2015" name="Nature">
        <title>Complex archaea that bridge the gap between prokaryotes and eukaryotes.</title>
        <authorList>
            <person name="Spang A."/>
            <person name="Saw J.H."/>
            <person name="Jorgensen S.L."/>
            <person name="Zaremba-Niedzwiedzka K."/>
            <person name="Martijn J."/>
            <person name="Lind A.E."/>
            <person name="van Eijk R."/>
            <person name="Schleper C."/>
            <person name="Guy L."/>
            <person name="Ettema T.J."/>
        </authorList>
    </citation>
    <scope>NUCLEOTIDE SEQUENCE</scope>
</reference>
<proteinExistence type="predicted"/>
<evidence type="ECO:0000259" key="1">
    <source>
        <dbReference type="Pfam" id="PF13392"/>
    </source>
</evidence>
<accession>A0A0F9ILF9</accession>
<evidence type="ECO:0000313" key="2">
    <source>
        <dbReference type="EMBL" id="KKM39502.1"/>
    </source>
</evidence>